<dbReference type="PROSITE" id="PS00211">
    <property type="entry name" value="ABC_TRANSPORTER_1"/>
    <property type="match status" value="1"/>
</dbReference>
<keyword evidence="8" id="KW-1185">Reference proteome</keyword>
<evidence type="ECO:0000256" key="5">
    <source>
        <dbReference type="ARBA" id="ARBA00066388"/>
    </source>
</evidence>
<keyword evidence="1" id="KW-0813">Transport</keyword>
<dbReference type="GO" id="GO:0015418">
    <property type="term" value="F:ABC-type quaternary ammonium compound transporting activity"/>
    <property type="evidence" value="ECO:0007669"/>
    <property type="project" value="UniProtKB-EC"/>
</dbReference>
<organism evidence="7 8">
    <name type="scientific">Levilactobacillus paucivorans</name>
    <dbReference type="NCBI Taxonomy" id="616990"/>
    <lineage>
        <taxon>Bacteria</taxon>
        <taxon>Bacillati</taxon>
        <taxon>Bacillota</taxon>
        <taxon>Bacilli</taxon>
        <taxon>Lactobacillales</taxon>
        <taxon>Lactobacillaceae</taxon>
        <taxon>Levilactobacillus</taxon>
    </lineage>
</organism>
<dbReference type="FunFam" id="3.40.50.300:FF:000425">
    <property type="entry name" value="Probable ABC transporter, ATP-binding subunit"/>
    <property type="match status" value="1"/>
</dbReference>
<dbReference type="SUPFAM" id="SSF52540">
    <property type="entry name" value="P-loop containing nucleoside triphosphate hydrolases"/>
    <property type="match status" value="1"/>
</dbReference>
<dbReference type="InterPro" id="IPR003439">
    <property type="entry name" value="ABC_transporter-like_ATP-bd"/>
</dbReference>
<dbReference type="PATRIC" id="fig|616990.3.peg.889"/>
<dbReference type="PANTHER" id="PTHR42781:SF4">
    <property type="entry name" value="SPERMIDINE_PUTRESCINE IMPORT ATP-BINDING PROTEIN POTA"/>
    <property type="match status" value="1"/>
</dbReference>
<proteinExistence type="predicted"/>
<dbReference type="RefSeq" id="WP_057877664.1">
    <property type="nucleotide sequence ID" value="NZ_JQCA01000024.1"/>
</dbReference>
<dbReference type="AlphaFoldDB" id="A0A0R2LU97"/>
<dbReference type="PROSITE" id="PS50893">
    <property type="entry name" value="ABC_TRANSPORTER_2"/>
    <property type="match status" value="1"/>
</dbReference>
<dbReference type="Gene3D" id="3.40.50.300">
    <property type="entry name" value="P-loop containing nucleotide triphosphate hydrolases"/>
    <property type="match status" value="1"/>
</dbReference>
<dbReference type="Pfam" id="PF08402">
    <property type="entry name" value="TOBE_2"/>
    <property type="match status" value="1"/>
</dbReference>
<evidence type="ECO:0000256" key="3">
    <source>
        <dbReference type="ARBA" id="ARBA00022840"/>
    </source>
</evidence>
<dbReference type="OrthoDB" id="9790614at2"/>
<sequence length="345" mass="37731">MQSDFLQIQGLGITLSGNNIIKDMSFKVRRNTLTTFLGPSGSGKTTVLRAIAGLNTEVSGKILLDGEEIQSRSANQRNIGMVFQSYALFPNMSIFDNVAYGLRVQKKSNDVINKEVMAMLQTVSLTNKKDAYPDQLSGGQKQRVAIARAMVLKPKLLLLDEPLSALDAKIRVSLREQIREYQQKLGITMLFVTHDQGEAMAISDDIVVMNEGKVQQQGSPMAIYAQPENVFMAQFIGNHNLLMGTQLQQLGLTTAGGQTLVADTHYVVRPELFSPEATPEATAIAGQMTACSMLGDRVQYHFMSDTKLPLKVELLNHSEPLKIGVPLTLYLDPAAVHPVGPANAE</sequence>
<dbReference type="EC" id="7.6.2.9" evidence="5"/>
<reference evidence="7 8" key="1">
    <citation type="journal article" date="2015" name="Genome Announc.">
        <title>Expanding the biotechnology potential of lactobacilli through comparative genomics of 213 strains and associated genera.</title>
        <authorList>
            <person name="Sun Z."/>
            <person name="Harris H.M."/>
            <person name="McCann A."/>
            <person name="Guo C."/>
            <person name="Argimon S."/>
            <person name="Zhang W."/>
            <person name="Yang X."/>
            <person name="Jeffery I.B."/>
            <person name="Cooney J.C."/>
            <person name="Kagawa T.F."/>
            <person name="Liu W."/>
            <person name="Song Y."/>
            <person name="Salvetti E."/>
            <person name="Wrobel A."/>
            <person name="Rasinkangas P."/>
            <person name="Parkhill J."/>
            <person name="Rea M.C."/>
            <person name="O'Sullivan O."/>
            <person name="Ritari J."/>
            <person name="Douillard F.P."/>
            <person name="Paul Ross R."/>
            <person name="Yang R."/>
            <person name="Briner A.E."/>
            <person name="Felis G.E."/>
            <person name="de Vos W.M."/>
            <person name="Barrangou R."/>
            <person name="Klaenhammer T.R."/>
            <person name="Caufield P.W."/>
            <person name="Cui Y."/>
            <person name="Zhang H."/>
            <person name="O'Toole P.W."/>
        </authorList>
    </citation>
    <scope>NUCLEOTIDE SEQUENCE [LARGE SCALE GENOMIC DNA]</scope>
    <source>
        <strain evidence="7 8">DSM 22467</strain>
    </source>
</reference>
<accession>A0A0R2LU97</accession>
<gene>
    <name evidence="7" type="ORF">IV54_GL000816</name>
</gene>
<keyword evidence="3" id="KW-0067">ATP-binding</keyword>
<dbReference type="InterPro" id="IPR050093">
    <property type="entry name" value="ABC_SmlMolc_Importer"/>
</dbReference>
<keyword evidence="4" id="KW-1278">Translocase</keyword>
<evidence type="ECO:0000313" key="8">
    <source>
        <dbReference type="Proteomes" id="UP000051906"/>
    </source>
</evidence>
<dbReference type="InterPro" id="IPR003593">
    <property type="entry name" value="AAA+_ATPase"/>
</dbReference>
<evidence type="ECO:0000256" key="1">
    <source>
        <dbReference type="ARBA" id="ARBA00022448"/>
    </source>
</evidence>
<keyword evidence="2" id="KW-0547">Nucleotide-binding</keyword>
<name>A0A0R2LU97_9LACO</name>
<dbReference type="GO" id="GO:0043190">
    <property type="term" value="C:ATP-binding cassette (ABC) transporter complex"/>
    <property type="evidence" value="ECO:0007669"/>
    <property type="project" value="InterPro"/>
</dbReference>
<dbReference type="GO" id="GO:0005524">
    <property type="term" value="F:ATP binding"/>
    <property type="evidence" value="ECO:0007669"/>
    <property type="project" value="UniProtKB-KW"/>
</dbReference>
<dbReference type="Proteomes" id="UP000051906">
    <property type="component" value="Unassembled WGS sequence"/>
</dbReference>
<comment type="caution">
    <text evidence="7">The sequence shown here is derived from an EMBL/GenBank/DDBJ whole genome shotgun (WGS) entry which is preliminary data.</text>
</comment>
<dbReference type="SMART" id="SM00382">
    <property type="entry name" value="AAA"/>
    <property type="match status" value="1"/>
</dbReference>
<dbReference type="PANTHER" id="PTHR42781">
    <property type="entry name" value="SPERMIDINE/PUTRESCINE IMPORT ATP-BINDING PROTEIN POTA"/>
    <property type="match status" value="1"/>
</dbReference>
<dbReference type="InterPro" id="IPR027417">
    <property type="entry name" value="P-loop_NTPase"/>
</dbReference>
<dbReference type="GO" id="GO:0016887">
    <property type="term" value="F:ATP hydrolysis activity"/>
    <property type="evidence" value="ECO:0007669"/>
    <property type="project" value="InterPro"/>
</dbReference>
<dbReference type="EMBL" id="JQCA01000024">
    <property type="protein sequence ID" value="KRO04791.1"/>
    <property type="molecule type" value="Genomic_DNA"/>
</dbReference>
<dbReference type="InterPro" id="IPR013611">
    <property type="entry name" value="Transp-assoc_OB_typ2"/>
</dbReference>
<evidence type="ECO:0000313" key="7">
    <source>
        <dbReference type="EMBL" id="KRO04791.1"/>
    </source>
</evidence>
<evidence type="ECO:0000256" key="4">
    <source>
        <dbReference type="ARBA" id="ARBA00022967"/>
    </source>
</evidence>
<evidence type="ECO:0000256" key="2">
    <source>
        <dbReference type="ARBA" id="ARBA00022741"/>
    </source>
</evidence>
<dbReference type="InterPro" id="IPR017871">
    <property type="entry name" value="ABC_transporter-like_CS"/>
</dbReference>
<dbReference type="Pfam" id="PF00005">
    <property type="entry name" value="ABC_tran"/>
    <property type="match status" value="1"/>
</dbReference>
<feature type="domain" description="ABC transporter" evidence="6">
    <location>
        <begin position="6"/>
        <end position="236"/>
    </location>
</feature>
<evidence type="ECO:0000259" key="6">
    <source>
        <dbReference type="PROSITE" id="PS50893"/>
    </source>
</evidence>
<dbReference type="STRING" id="616990.IV54_GL000816"/>
<protein>
    <recommendedName>
        <fullName evidence="5">ABC-type quaternary amine transporter</fullName>
        <ecNumber evidence="5">7.6.2.9</ecNumber>
    </recommendedName>
</protein>